<gene>
    <name evidence="2" type="ORF">B0I18_104208</name>
</gene>
<dbReference type="PANTHER" id="PTHR22916">
    <property type="entry name" value="GLYCOSYLTRANSFERASE"/>
    <property type="match status" value="1"/>
</dbReference>
<organism evidence="2 3">
    <name type="scientific">Taibaiella chishuiensis</name>
    <dbReference type="NCBI Taxonomy" id="1434707"/>
    <lineage>
        <taxon>Bacteria</taxon>
        <taxon>Pseudomonadati</taxon>
        <taxon>Bacteroidota</taxon>
        <taxon>Chitinophagia</taxon>
        <taxon>Chitinophagales</taxon>
        <taxon>Chitinophagaceae</taxon>
        <taxon>Taibaiella</taxon>
    </lineage>
</organism>
<dbReference type="AlphaFoldDB" id="A0A2P8D4H4"/>
<dbReference type="Pfam" id="PF00535">
    <property type="entry name" value="Glycos_transf_2"/>
    <property type="match status" value="1"/>
</dbReference>
<comment type="caution">
    <text evidence="2">The sequence shown here is derived from an EMBL/GenBank/DDBJ whole genome shotgun (WGS) entry which is preliminary data.</text>
</comment>
<reference evidence="2 3" key="1">
    <citation type="submission" date="2018-03" db="EMBL/GenBank/DDBJ databases">
        <title>Genomic Encyclopedia of Type Strains, Phase III (KMG-III): the genomes of soil and plant-associated and newly described type strains.</title>
        <authorList>
            <person name="Whitman W."/>
        </authorList>
    </citation>
    <scope>NUCLEOTIDE SEQUENCE [LARGE SCALE GENOMIC DNA]</scope>
    <source>
        <strain evidence="2 3">CGMCC 1.12700</strain>
    </source>
</reference>
<keyword evidence="3" id="KW-1185">Reference proteome</keyword>
<dbReference type="CDD" id="cd00761">
    <property type="entry name" value="Glyco_tranf_GTA_type"/>
    <property type="match status" value="1"/>
</dbReference>
<feature type="domain" description="Glycosyltransferase 2-like" evidence="1">
    <location>
        <begin position="7"/>
        <end position="113"/>
    </location>
</feature>
<protein>
    <submittedName>
        <fullName evidence="2">Glycosyl transferase family 2</fullName>
    </submittedName>
</protein>
<sequence length="244" mass="28114">MNAPLISCICVTRNRPERLQTALHCFDMQTYTPRELVLVLEEGDERSYTLVKHWNRNGDKALKIVSVAPGPDNRLGQLRNLGIAAAEGTYFCQWDDDDWYHPERLQVQYEQLAGSAGERLACVLDQWLIYDAVHQQAYRSCIRHWEGSILCDRNFALQHQYQNLEKGEDSPLVNLLLKTGQLQTISNHAHLYIYTFHGANTWDFNHFNGFMRYSQLLPQAQQEAVIQIRETTAPPQAALLQQLS</sequence>
<dbReference type="SUPFAM" id="SSF53448">
    <property type="entry name" value="Nucleotide-diphospho-sugar transferases"/>
    <property type="match status" value="1"/>
</dbReference>
<evidence type="ECO:0000259" key="1">
    <source>
        <dbReference type="Pfam" id="PF00535"/>
    </source>
</evidence>
<dbReference type="Gene3D" id="3.90.550.10">
    <property type="entry name" value="Spore Coat Polysaccharide Biosynthesis Protein SpsA, Chain A"/>
    <property type="match status" value="1"/>
</dbReference>
<accession>A0A2P8D4H4</accession>
<dbReference type="OrthoDB" id="597270at2"/>
<dbReference type="InterPro" id="IPR029044">
    <property type="entry name" value="Nucleotide-diphossugar_trans"/>
</dbReference>
<evidence type="ECO:0000313" key="3">
    <source>
        <dbReference type="Proteomes" id="UP000240572"/>
    </source>
</evidence>
<evidence type="ECO:0000313" key="2">
    <source>
        <dbReference type="EMBL" id="PSK92110.1"/>
    </source>
</evidence>
<dbReference type="EMBL" id="PYGD01000004">
    <property type="protein sequence ID" value="PSK92110.1"/>
    <property type="molecule type" value="Genomic_DNA"/>
</dbReference>
<proteinExistence type="predicted"/>
<dbReference type="InterPro" id="IPR001173">
    <property type="entry name" value="Glyco_trans_2-like"/>
</dbReference>
<dbReference type="RefSeq" id="WP_106523177.1">
    <property type="nucleotide sequence ID" value="NZ_PYGD01000004.1"/>
</dbReference>
<name>A0A2P8D4H4_9BACT</name>
<keyword evidence="2" id="KW-0808">Transferase</keyword>
<dbReference type="PANTHER" id="PTHR22916:SF3">
    <property type="entry name" value="UDP-GLCNAC:BETAGAL BETA-1,3-N-ACETYLGLUCOSAMINYLTRANSFERASE-LIKE PROTEIN 1"/>
    <property type="match status" value="1"/>
</dbReference>
<dbReference type="Proteomes" id="UP000240572">
    <property type="component" value="Unassembled WGS sequence"/>
</dbReference>
<dbReference type="GO" id="GO:0016758">
    <property type="term" value="F:hexosyltransferase activity"/>
    <property type="evidence" value="ECO:0007669"/>
    <property type="project" value="UniProtKB-ARBA"/>
</dbReference>